<dbReference type="Proteomes" id="UP000466442">
    <property type="component" value="Unassembled WGS sequence"/>
</dbReference>
<dbReference type="AlphaFoldDB" id="A0A6A4JYP4"/>
<dbReference type="Pfam" id="PF00868">
    <property type="entry name" value="Transglut_N"/>
    <property type="match status" value="1"/>
</dbReference>
<dbReference type="SUPFAM" id="SSF81296">
    <property type="entry name" value="E set domains"/>
    <property type="match status" value="1"/>
</dbReference>
<proteinExistence type="inferred from homology"/>
<dbReference type="Gene3D" id="2.60.40.10">
    <property type="entry name" value="Immunoglobulins"/>
    <property type="match status" value="2"/>
</dbReference>
<dbReference type="GO" id="GO:0003810">
    <property type="term" value="F:protein-glutamine gamma-glutamyltransferase activity"/>
    <property type="evidence" value="ECO:0007669"/>
    <property type="project" value="InterPro"/>
</dbReference>
<dbReference type="Gene3D" id="3.90.260.10">
    <property type="entry name" value="Transglutaminase-like"/>
    <property type="match status" value="1"/>
</dbReference>
<keyword evidence="4" id="KW-1185">Reference proteome</keyword>
<accession>A0A6A4JYP4</accession>
<dbReference type="InterPro" id="IPR036238">
    <property type="entry name" value="Transglutaminase_C_sf"/>
</dbReference>
<dbReference type="PANTHER" id="PTHR11590:SF40">
    <property type="entry name" value="HEMOCYTE PROTEIN-GLUTAMINE GAMMA-GLUTAMYLTRANSFERASE-LIKE PROTEIN"/>
    <property type="match status" value="1"/>
</dbReference>
<sequence>MSLSLRRPTLTNVPSPTDYDLLRDAVPISKFVNEDTDVPLSVSSLNFNIERNGLQHRTYNYAFMKDPEKHVLIVRRGQPFRITVGLSRKFCQRDYITLLFYNKDLCNTTKGTESDGSTSMYQRVKVVTLRSTFGSKTKIVVPVIATSHYSIKSTSKWDAVCDFVGNDSIQVLVQAADDCIVGRWHMSICIEQDGVISWFHDPKKTTIYVIFNYACRGDEVYLENPTERVEYVDETLGMVFVGCQHHVMVNFWSFGQFDSSVLELAMKIMLTTDQILDMADRGRPTKVAQIIANAVLETDKFFKNGNKHAEDSWSSASRVISEYMRKKKPIVYYEQRTIVAVLTSIFRSLGIPARPVSGYNLATGVFSIISFQPGQQNKSDQQEFLVEDLKVFFPWVEIFVLRKDLGDVQRGWQAVSGGGPASVAAIQECDYVMDYKTLVFCNQLNNTFTYFHVNKQFDSIVPLNEVPGRLGAIITTKKAGVGAFGFVIIEKNYRSTHEHLNDAYKNGFGTEYRRILEAHVTTHATVANKFVGKKLHNLSFQLTPIRSILLGEAIPINLYAVTSDQTKEWEAYATVYVFSVSPEGKLLKKVKQASMKLLQMVEGGSGKLTVPYSEYSSKLQINGMFKVIAVVWVTGMSEGYFLVDEFFIISIPPPQLLVSQNALTVSLTNTLPIPMKNVSVMLYELGDSTPNVKLKIPMLVKTYREMGGHG</sequence>
<dbReference type="OrthoDB" id="437511at2759"/>
<feature type="domain" description="Transglutaminase N-terminal" evidence="2">
    <location>
        <begin position="44"/>
        <end position="190"/>
    </location>
</feature>
<comment type="caution">
    <text evidence="3">The sequence shown here is derived from an EMBL/GenBank/DDBJ whole genome shotgun (WGS) entry which is preliminary data.</text>
</comment>
<dbReference type="InterPro" id="IPR038765">
    <property type="entry name" value="Papain-like_cys_pep_sf"/>
</dbReference>
<comment type="similarity">
    <text evidence="1">Belongs to the transglutaminase superfamily. Transglutaminase family.</text>
</comment>
<reference evidence="3" key="1">
    <citation type="journal article" date="2021" name="Mol. Ecol. Resour.">
        <title>Apolygus lucorum genome provides insights into omnivorousness and mesophyll feeding.</title>
        <authorList>
            <person name="Liu Y."/>
            <person name="Liu H."/>
            <person name="Wang H."/>
            <person name="Huang T."/>
            <person name="Liu B."/>
            <person name="Yang B."/>
            <person name="Yin L."/>
            <person name="Li B."/>
            <person name="Zhang Y."/>
            <person name="Zhang S."/>
            <person name="Jiang F."/>
            <person name="Zhang X."/>
            <person name="Ren Y."/>
            <person name="Wang B."/>
            <person name="Wang S."/>
            <person name="Lu Y."/>
            <person name="Wu K."/>
            <person name="Fan W."/>
            <person name="Wang G."/>
        </authorList>
    </citation>
    <scope>NUCLEOTIDE SEQUENCE</scope>
    <source>
        <strain evidence="3">12Hb</strain>
    </source>
</reference>
<dbReference type="SUPFAM" id="SSF54001">
    <property type="entry name" value="Cysteine proteinases"/>
    <property type="match status" value="1"/>
</dbReference>
<dbReference type="InterPro" id="IPR036985">
    <property type="entry name" value="Transglutaminase-like_sf"/>
</dbReference>
<dbReference type="SUPFAM" id="SSF49309">
    <property type="entry name" value="Transglutaminase, two C-terminal domains"/>
    <property type="match status" value="1"/>
</dbReference>
<evidence type="ECO:0000313" key="4">
    <source>
        <dbReference type="Proteomes" id="UP000466442"/>
    </source>
</evidence>
<dbReference type="EMBL" id="WIXP02000002">
    <property type="protein sequence ID" value="KAF6214989.1"/>
    <property type="molecule type" value="Genomic_DNA"/>
</dbReference>
<evidence type="ECO:0000313" key="3">
    <source>
        <dbReference type="EMBL" id="KAF6214989.1"/>
    </source>
</evidence>
<dbReference type="InterPro" id="IPR013783">
    <property type="entry name" value="Ig-like_fold"/>
</dbReference>
<dbReference type="PANTHER" id="PTHR11590">
    <property type="entry name" value="PROTEIN-GLUTAMINE GAMMA-GLUTAMYLTRANSFERASE"/>
    <property type="match status" value="1"/>
</dbReference>
<name>A0A6A4JYP4_APOLU</name>
<evidence type="ECO:0000256" key="1">
    <source>
        <dbReference type="ARBA" id="ARBA00005968"/>
    </source>
</evidence>
<dbReference type="InterPro" id="IPR014756">
    <property type="entry name" value="Ig_E-set"/>
</dbReference>
<protein>
    <recommendedName>
        <fullName evidence="2">Transglutaminase N-terminal domain-containing protein</fullName>
    </recommendedName>
</protein>
<evidence type="ECO:0000259" key="2">
    <source>
        <dbReference type="Pfam" id="PF00868"/>
    </source>
</evidence>
<dbReference type="InterPro" id="IPR050779">
    <property type="entry name" value="Transglutaminase"/>
</dbReference>
<organism evidence="3 4">
    <name type="scientific">Apolygus lucorum</name>
    <name type="common">Small green plant bug</name>
    <name type="synonym">Lygocoris lucorum</name>
    <dbReference type="NCBI Taxonomy" id="248454"/>
    <lineage>
        <taxon>Eukaryota</taxon>
        <taxon>Metazoa</taxon>
        <taxon>Ecdysozoa</taxon>
        <taxon>Arthropoda</taxon>
        <taxon>Hexapoda</taxon>
        <taxon>Insecta</taxon>
        <taxon>Pterygota</taxon>
        <taxon>Neoptera</taxon>
        <taxon>Paraneoptera</taxon>
        <taxon>Hemiptera</taxon>
        <taxon>Heteroptera</taxon>
        <taxon>Panheteroptera</taxon>
        <taxon>Cimicomorpha</taxon>
        <taxon>Miridae</taxon>
        <taxon>Mirini</taxon>
        <taxon>Apolygus</taxon>
    </lineage>
</organism>
<dbReference type="InterPro" id="IPR001102">
    <property type="entry name" value="Transglutaminase_N"/>
</dbReference>
<gene>
    <name evidence="3" type="ORF">GE061_009737</name>
</gene>